<comment type="caution">
    <text evidence="3">The sequence shown here is derived from an EMBL/GenBank/DDBJ whole genome shotgun (WGS) entry which is preliminary data.</text>
</comment>
<accession>A0A7C5X471</accession>
<dbReference type="InterPro" id="IPR043519">
    <property type="entry name" value="NT_sf"/>
</dbReference>
<dbReference type="GO" id="GO:0005737">
    <property type="term" value="C:cytoplasm"/>
    <property type="evidence" value="ECO:0007669"/>
    <property type="project" value="UniProtKB-SubCell"/>
</dbReference>
<dbReference type="Gene3D" id="3.30.460.10">
    <property type="entry name" value="Beta Polymerase, domain 2"/>
    <property type="match status" value="1"/>
</dbReference>
<dbReference type="SUPFAM" id="SSF81301">
    <property type="entry name" value="Nucleotidyltransferase"/>
    <property type="match status" value="1"/>
</dbReference>
<dbReference type="InterPro" id="IPR004394">
    <property type="entry name" value="Iojap/RsfS/C7orf30"/>
</dbReference>
<sequence>MMELLEKIVSLLEEKKGEDIVVLDVSKHTNIADYFVIVTANSAVHARALTDYLIESLSKEGIYPDHVEGLENAYWVLIDFTDIIVHIFQKEWRDYYDLEWLYSTARRVEV</sequence>
<evidence type="ECO:0000256" key="1">
    <source>
        <dbReference type="ARBA" id="ARBA00010574"/>
    </source>
</evidence>
<dbReference type="GO" id="GO:0017148">
    <property type="term" value="P:negative regulation of translation"/>
    <property type="evidence" value="ECO:0007669"/>
    <property type="project" value="UniProtKB-UniRule"/>
</dbReference>
<dbReference type="EMBL" id="DSAC01000047">
    <property type="protein sequence ID" value="HHO73754.1"/>
    <property type="molecule type" value="Genomic_DNA"/>
</dbReference>
<dbReference type="Pfam" id="PF02410">
    <property type="entry name" value="RsfS"/>
    <property type="match status" value="1"/>
</dbReference>
<keyword evidence="2" id="KW-0810">Translation regulation</keyword>
<reference evidence="3" key="1">
    <citation type="journal article" date="2020" name="mSystems">
        <title>Genome- and Community-Level Interaction Insights into Carbon Utilization and Element Cycling Functions of Hydrothermarchaeota in Hydrothermal Sediment.</title>
        <authorList>
            <person name="Zhou Z."/>
            <person name="Liu Y."/>
            <person name="Xu W."/>
            <person name="Pan J."/>
            <person name="Luo Z.H."/>
            <person name="Li M."/>
        </authorList>
    </citation>
    <scope>NUCLEOTIDE SEQUENCE [LARGE SCALE GENOMIC DNA]</scope>
    <source>
        <strain evidence="3">SpSt-114</strain>
    </source>
</reference>
<organism evidence="3">
    <name type="scientific">Thermocrinis ruber</name>
    <dbReference type="NCBI Taxonomy" id="75906"/>
    <lineage>
        <taxon>Bacteria</taxon>
        <taxon>Pseudomonadati</taxon>
        <taxon>Aquificota</taxon>
        <taxon>Aquificia</taxon>
        <taxon>Aquificales</taxon>
        <taxon>Aquificaceae</taxon>
        <taxon>Thermocrinis</taxon>
    </lineage>
</organism>
<keyword evidence="2" id="KW-0963">Cytoplasm</keyword>
<evidence type="ECO:0000313" key="3">
    <source>
        <dbReference type="EMBL" id="HHO73754.1"/>
    </source>
</evidence>
<evidence type="ECO:0000256" key="2">
    <source>
        <dbReference type="HAMAP-Rule" id="MF_01477"/>
    </source>
</evidence>
<comment type="function">
    <text evidence="2">Functions as a ribosomal silencing factor. Interacts with ribosomal protein uL14 (rplN), blocking formation of intersubunit bridge B8. Prevents association of the 30S and 50S ribosomal subunits and the formation of functional ribosomes, thus repressing translation.</text>
</comment>
<dbReference type="AlphaFoldDB" id="A0A7C5X471"/>
<dbReference type="GO" id="GO:0090071">
    <property type="term" value="P:negative regulation of ribosome biogenesis"/>
    <property type="evidence" value="ECO:0007669"/>
    <property type="project" value="UniProtKB-UniRule"/>
</dbReference>
<dbReference type="GO" id="GO:0042256">
    <property type="term" value="P:cytosolic ribosome assembly"/>
    <property type="evidence" value="ECO:0007669"/>
    <property type="project" value="UniProtKB-UniRule"/>
</dbReference>
<comment type="subcellular location">
    <subcellularLocation>
        <location evidence="2">Cytoplasm</location>
    </subcellularLocation>
</comment>
<keyword evidence="2" id="KW-0678">Repressor</keyword>
<comment type="similarity">
    <text evidence="1 2">Belongs to the Iojap/RsfS family.</text>
</comment>
<comment type="subunit">
    <text evidence="2">Interacts with ribosomal protein uL14 (rplN).</text>
</comment>
<dbReference type="PANTHER" id="PTHR21043">
    <property type="entry name" value="IOJAP SUPERFAMILY ORTHOLOG"/>
    <property type="match status" value="1"/>
</dbReference>
<proteinExistence type="inferred from homology"/>
<protein>
    <recommendedName>
        <fullName evidence="2">Ribosomal silencing factor RsfS</fullName>
    </recommendedName>
</protein>
<name>A0A7C5X471_9AQUI</name>
<dbReference type="NCBIfam" id="TIGR00090">
    <property type="entry name" value="rsfS_iojap_ybeB"/>
    <property type="match status" value="1"/>
</dbReference>
<gene>
    <name evidence="2 3" type="primary">rsfS</name>
    <name evidence="3" type="ORF">ENN04_03860</name>
</gene>
<dbReference type="GO" id="GO:0043023">
    <property type="term" value="F:ribosomal large subunit binding"/>
    <property type="evidence" value="ECO:0007669"/>
    <property type="project" value="TreeGrafter"/>
</dbReference>
<dbReference type="PANTHER" id="PTHR21043:SF0">
    <property type="entry name" value="MITOCHONDRIAL ASSEMBLY OF RIBOSOMAL LARGE SUBUNIT PROTEIN 1"/>
    <property type="match status" value="1"/>
</dbReference>
<dbReference type="HAMAP" id="MF_01477">
    <property type="entry name" value="Iojap_RsfS"/>
    <property type="match status" value="1"/>
</dbReference>